<feature type="domain" description="Glycosyltransferase RgtA/B/C/D-like" evidence="9">
    <location>
        <begin position="60"/>
        <end position="221"/>
    </location>
</feature>
<evidence type="ECO:0000256" key="1">
    <source>
        <dbReference type="ARBA" id="ARBA00004651"/>
    </source>
</evidence>
<proteinExistence type="predicted"/>
<accession>A0A5S9Q8N7</accession>
<protein>
    <submittedName>
        <fullName evidence="10">Lipopolysaccharide core galacturonosyltransferase RgtC</fullName>
        <ecNumber evidence="10">2.4.1.-</ecNumber>
    </submittedName>
</protein>
<dbReference type="PANTHER" id="PTHR33908:SF11">
    <property type="entry name" value="MEMBRANE PROTEIN"/>
    <property type="match status" value="1"/>
</dbReference>
<keyword evidence="2" id="KW-1003">Cell membrane</keyword>
<evidence type="ECO:0000256" key="6">
    <source>
        <dbReference type="ARBA" id="ARBA00022989"/>
    </source>
</evidence>
<feature type="transmembrane region" description="Helical" evidence="8">
    <location>
        <begin position="159"/>
        <end position="192"/>
    </location>
</feature>
<organism evidence="10 11">
    <name type="scientific">BD1-7 clade bacterium</name>
    <dbReference type="NCBI Taxonomy" id="2029982"/>
    <lineage>
        <taxon>Bacteria</taxon>
        <taxon>Pseudomonadati</taxon>
        <taxon>Pseudomonadota</taxon>
        <taxon>Gammaproteobacteria</taxon>
        <taxon>Cellvibrionales</taxon>
        <taxon>Spongiibacteraceae</taxon>
        <taxon>BD1-7 clade</taxon>
    </lineage>
</organism>
<dbReference type="Proteomes" id="UP000434580">
    <property type="component" value="Unassembled WGS sequence"/>
</dbReference>
<evidence type="ECO:0000313" key="10">
    <source>
        <dbReference type="EMBL" id="CAA0113950.1"/>
    </source>
</evidence>
<evidence type="ECO:0000256" key="2">
    <source>
        <dbReference type="ARBA" id="ARBA00022475"/>
    </source>
</evidence>
<dbReference type="EC" id="2.4.1.-" evidence="10"/>
<keyword evidence="3 10" id="KW-0328">Glycosyltransferase</keyword>
<dbReference type="GO" id="GO:0009103">
    <property type="term" value="P:lipopolysaccharide biosynthetic process"/>
    <property type="evidence" value="ECO:0007669"/>
    <property type="project" value="UniProtKB-ARBA"/>
</dbReference>
<evidence type="ECO:0000256" key="5">
    <source>
        <dbReference type="ARBA" id="ARBA00022692"/>
    </source>
</evidence>
<feature type="transmembrane region" description="Helical" evidence="8">
    <location>
        <begin position="257"/>
        <end position="276"/>
    </location>
</feature>
<dbReference type="EMBL" id="CACSII010000017">
    <property type="protein sequence ID" value="CAA0113950.1"/>
    <property type="molecule type" value="Genomic_DNA"/>
</dbReference>
<dbReference type="InterPro" id="IPR038731">
    <property type="entry name" value="RgtA/B/C-like"/>
</dbReference>
<reference evidence="10 11" key="1">
    <citation type="submission" date="2019-11" db="EMBL/GenBank/DDBJ databases">
        <authorList>
            <person name="Holert J."/>
        </authorList>
    </citation>
    <scope>NUCLEOTIDE SEQUENCE [LARGE SCALE GENOMIC DNA]</scope>
    <source>
        <strain evidence="10">BC5_2</strain>
    </source>
</reference>
<feature type="transmembrane region" description="Helical" evidence="8">
    <location>
        <begin position="288"/>
        <end position="306"/>
    </location>
</feature>
<evidence type="ECO:0000256" key="8">
    <source>
        <dbReference type="SAM" id="Phobius"/>
    </source>
</evidence>
<dbReference type="GO" id="GO:0005886">
    <property type="term" value="C:plasma membrane"/>
    <property type="evidence" value="ECO:0007669"/>
    <property type="project" value="UniProtKB-SubCell"/>
</dbReference>
<dbReference type="Pfam" id="PF13231">
    <property type="entry name" value="PMT_2"/>
    <property type="match status" value="1"/>
</dbReference>
<dbReference type="AlphaFoldDB" id="A0A5S9Q8N7"/>
<name>A0A5S9Q8N7_9GAMM</name>
<dbReference type="InterPro" id="IPR050297">
    <property type="entry name" value="LipidA_mod_glycosyltrf_83"/>
</dbReference>
<keyword evidence="5 8" id="KW-0812">Transmembrane</keyword>
<sequence>MNALSTNSSRYTSLTMLLMIIVVLTIYRAATAWSYQHMSLHFDEAQYWLWSQHLDWGYYSKPPMLAVVIRAFTDMFGSSEHAIRSPALIFYPITTLLVYYLANMLTKSKEVGFWSALAFITMPAISLSSLLITTDVVLFIFWTLSLIFFAQALEKNTWGLWIATGIAAGLGLMTKYTMGIFAVSALLMVAINRDYRYHFSNPKVWVGGLIAVLIFLPNVIWNADNGWPTLRHTAELSSKGVQGLHPNKALTFIGEQFGIFGPVSFSIFVVWLFRFARQQAGTRTPTDWLLLLFSITFLLVITAQALKGRAYANWAAPTYIAAAVIAGRMMVDSRALKIAMLATNILLMVVVYHSDTILNWARPDATSGPDMFKTVRNWHHWRDQVEAELDKCGDCDIVTNTRVASAQTAYQLRGKFPRLYVWNPSDHLDNHYELDYSLKKPVQGKFLLVFQKRVPGGLKQDFESVSEPIVIKRWGKYKPVETYYLIQAENFKGY</sequence>
<feature type="transmembrane region" description="Helical" evidence="8">
    <location>
        <begin position="312"/>
        <end position="331"/>
    </location>
</feature>
<keyword evidence="6 8" id="KW-1133">Transmembrane helix</keyword>
<dbReference type="GO" id="GO:0016763">
    <property type="term" value="F:pentosyltransferase activity"/>
    <property type="evidence" value="ECO:0007669"/>
    <property type="project" value="TreeGrafter"/>
</dbReference>
<evidence type="ECO:0000256" key="3">
    <source>
        <dbReference type="ARBA" id="ARBA00022676"/>
    </source>
</evidence>
<evidence type="ECO:0000313" key="11">
    <source>
        <dbReference type="Proteomes" id="UP000434580"/>
    </source>
</evidence>
<gene>
    <name evidence="10" type="primary">rgtC</name>
    <name evidence="10" type="ORF">DPBNPPHM_01763</name>
</gene>
<feature type="transmembrane region" description="Helical" evidence="8">
    <location>
        <begin position="85"/>
        <end position="105"/>
    </location>
</feature>
<keyword evidence="7 8" id="KW-0472">Membrane</keyword>
<feature type="transmembrane region" description="Helical" evidence="8">
    <location>
        <begin position="12"/>
        <end position="36"/>
    </location>
</feature>
<dbReference type="PANTHER" id="PTHR33908">
    <property type="entry name" value="MANNOSYLTRANSFERASE YKCB-RELATED"/>
    <property type="match status" value="1"/>
</dbReference>
<comment type="subcellular location">
    <subcellularLocation>
        <location evidence="1">Cell membrane</location>
        <topology evidence="1">Multi-pass membrane protein</topology>
    </subcellularLocation>
</comment>
<feature type="transmembrane region" description="Helical" evidence="8">
    <location>
        <begin position="204"/>
        <end position="221"/>
    </location>
</feature>
<keyword evidence="4 10" id="KW-0808">Transferase</keyword>
<dbReference type="OrthoDB" id="108054at2"/>
<evidence type="ECO:0000256" key="4">
    <source>
        <dbReference type="ARBA" id="ARBA00022679"/>
    </source>
</evidence>
<evidence type="ECO:0000259" key="9">
    <source>
        <dbReference type="Pfam" id="PF13231"/>
    </source>
</evidence>
<evidence type="ECO:0000256" key="7">
    <source>
        <dbReference type="ARBA" id="ARBA00023136"/>
    </source>
</evidence>